<keyword evidence="10" id="KW-1185">Reference proteome</keyword>
<evidence type="ECO:0000256" key="8">
    <source>
        <dbReference type="RuleBase" id="RU000461"/>
    </source>
</evidence>
<keyword evidence="3 7" id="KW-0479">Metal-binding</keyword>
<dbReference type="InterPro" id="IPR017972">
    <property type="entry name" value="Cyt_P450_CS"/>
</dbReference>
<dbReference type="GO" id="GO:0020037">
    <property type="term" value="F:heme binding"/>
    <property type="evidence" value="ECO:0007669"/>
    <property type="project" value="InterPro"/>
</dbReference>
<dbReference type="PRINTS" id="PR00463">
    <property type="entry name" value="EP450I"/>
</dbReference>
<gene>
    <name evidence="9" type="primary">Cyp2j6</name>
    <name evidence="9" type="ORF">CDAR_167221</name>
</gene>
<dbReference type="GO" id="GO:0016712">
    <property type="term" value="F:oxidoreductase activity, acting on paired donors, with incorporation or reduction of molecular oxygen, reduced flavin or flavoprotein as one donor, and incorporation of one atom of oxygen"/>
    <property type="evidence" value="ECO:0007669"/>
    <property type="project" value="TreeGrafter"/>
</dbReference>
<dbReference type="Gene3D" id="1.10.630.10">
    <property type="entry name" value="Cytochrome P450"/>
    <property type="match status" value="1"/>
</dbReference>
<dbReference type="AlphaFoldDB" id="A0AAV4XA47"/>
<dbReference type="Proteomes" id="UP001054837">
    <property type="component" value="Unassembled WGS sequence"/>
</dbReference>
<dbReference type="InterPro" id="IPR001128">
    <property type="entry name" value="Cyt_P450"/>
</dbReference>
<dbReference type="PRINTS" id="PR00385">
    <property type="entry name" value="P450"/>
</dbReference>
<dbReference type="PANTHER" id="PTHR24300">
    <property type="entry name" value="CYTOCHROME P450 508A4-RELATED"/>
    <property type="match status" value="1"/>
</dbReference>
<dbReference type="GO" id="GO:0005506">
    <property type="term" value="F:iron ion binding"/>
    <property type="evidence" value="ECO:0007669"/>
    <property type="project" value="InterPro"/>
</dbReference>
<evidence type="ECO:0000256" key="7">
    <source>
        <dbReference type="PIRSR" id="PIRSR602401-1"/>
    </source>
</evidence>
<sequence length="495" mass="56891">MEKNVEIFCEILERYTVDLLVGVVAALCCIGWLKREKNLPPGPIGLPVVGYLPFLGNEAYLTLHNLTHKYGPIFSFYLGRKLVVVLGNFDVVREALTNSKILDRPKNPPNHLLPDSTNLSVVNGNIWKEQRRFSIQTLRDFGMGKSKLEDIIQTELHKLIAEIDSRNGHSMNLDEVLLPSVSNIVLTLMAGMALDFKHEDRLFLNKMLKTMVVFFRPTRLHAYFPSLRYWMAKFKIWGYDQAEYYMDKFSKFIMKQIEDHKRTLDSYLVKDYIDSYLLVLKSNEHTESSFSEKMLKGNFQSLFSAGSTPSRAAVEWSFMAMILHPDIQKAVHAELDAVLGKDHPPTWRDHVNLPYTMSVVYEVMRHSTVVPIGMLRCTSSRTKIGAYDIPEDTIVMPNLWGVHHDAGYWENPFAFRPERFLKDGRAVRPRAFVPFSCGKRKCPGEDMAIMIVFLYFASLMQKYSICLPEKDADVKQILGVAKLIILDNVCLKKRH</sequence>
<dbReference type="InterPro" id="IPR002401">
    <property type="entry name" value="Cyt_P450_E_grp-I"/>
</dbReference>
<reference evidence="9 10" key="1">
    <citation type="submission" date="2021-06" db="EMBL/GenBank/DDBJ databases">
        <title>Caerostris darwini draft genome.</title>
        <authorList>
            <person name="Kono N."/>
            <person name="Arakawa K."/>
        </authorList>
    </citation>
    <scope>NUCLEOTIDE SEQUENCE [LARGE SCALE GENOMIC DNA]</scope>
</reference>
<evidence type="ECO:0000256" key="4">
    <source>
        <dbReference type="ARBA" id="ARBA00023002"/>
    </source>
</evidence>
<evidence type="ECO:0000313" key="9">
    <source>
        <dbReference type="EMBL" id="GIY90664.1"/>
    </source>
</evidence>
<dbReference type="PANTHER" id="PTHR24300:SF375">
    <property type="entry name" value="CYTOCHROME P450 FAMILY"/>
    <property type="match status" value="1"/>
</dbReference>
<keyword evidence="5 7" id="KW-0408">Iron</keyword>
<dbReference type="FunFam" id="1.10.630.10:FF:000036">
    <property type="entry name" value="CYtochrome P450 family"/>
    <property type="match status" value="1"/>
</dbReference>
<evidence type="ECO:0000256" key="6">
    <source>
        <dbReference type="ARBA" id="ARBA00023033"/>
    </source>
</evidence>
<dbReference type="PROSITE" id="PS00086">
    <property type="entry name" value="CYTOCHROME_P450"/>
    <property type="match status" value="1"/>
</dbReference>
<keyword evidence="7 8" id="KW-0349">Heme</keyword>
<protein>
    <submittedName>
        <fullName evidence="9">Cytochrome P450 2J6</fullName>
    </submittedName>
</protein>
<dbReference type="SUPFAM" id="SSF48264">
    <property type="entry name" value="Cytochrome P450"/>
    <property type="match status" value="1"/>
</dbReference>
<comment type="caution">
    <text evidence="9">The sequence shown here is derived from an EMBL/GenBank/DDBJ whole genome shotgun (WGS) entry which is preliminary data.</text>
</comment>
<dbReference type="GO" id="GO:0005737">
    <property type="term" value="C:cytoplasm"/>
    <property type="evidence" value="ECO:0007669"/>
    <property type="project" value="TreeGrafter"/>
</dbReference>
<comment type="similarity">
    <text evidence="2 8">Belongs to the cytochrome P450 family.</text>
</comment>
<dbReference type="EMBL" id="BPLQ01015716">
    <property type="protein sequence ID" value="GIY90664.1"/>
    <property type="molecule type" value="Genomic_DNA"/>
</dbReference>
<keyword evidence="6 8" id="KW-0503">Monooxygenase</keyword>
<evidence type="ECO:0000256" key="5">
    <source>
        <dbReference type="ARBA" id="ARBA00023004"/>
    </source>
</evidence>
<feature type="binding site" description="axial binding residue" evidence="7">
    <location>
        <position position="442"/>
    </location>
    <ligand>
        <name>heme</name>
        <dbReference type="ChEBI" id="CHEBI:30413"/>
    </ligand>
    <ligandPart>
        <name>Fe</name>
        <dbReference type="ChEBI" id="CHEBI:18248"/>
    </ligandPart>
</feature>
<accession>A0AAV4XA47</accession>
<dbReference type="InterPro" id="IPR036396">
    <property type="entry name" value="Cyt_P450_sf"/>
</dbReference>
<evidence type="ECO:0000313" key="10">
    <source>
        <dbReference type="Proteomes" id="UP001054837"/>
    </source>
</evidence>
<dbReference type="Pfam" id="PF00067">
    <property type="entry name" value="p450"/>
    <property type="match status" value="1"/>
</dbReference>
<evidence type="ECO:0000256" key="3">
    <source>
        <dbReference type="ARBA" id="ARBA00022723"/>
    </source>
</evidence>
<evidence type="ECO:0000256" key="1">
    <source>
        <dbReference type="ARBA" id="ARBA00001971"/>
    </source>
</evidence>
<comment type="cofactor">
    <cofactor evidence="1 7">
        <name>heme</name>
        <dbReference type="ChEBI" id="CHEBI:30413"/>
    </cofactor>
</comment>
<organism evidence="9 10">
    <name type="scientific">Caerostris darwini</name>
    <dbReference type="NCBI Taxonomy" id="1538125"/>
    <lineage>
        <taxon>Eukaryota</taxon>
        <taxon>Metazoa</taxon>
        <taxon>Ecdysozoa</taxon>
        <taxon>Arthropoda</taxon>
        <taxon>Chelicerata</taxon>
        <taxon>Arachnida</taxon>
        <taxon>Araneae</taxon>
        <taxon>Araneomorphae</taxon>
        <taxon>Entelegynae</taxon>
        <taxon>Araneoidea</taxon>
        <taxon>Araneidae</taxon>
        <taxon>Caerostris</taxon>
    </lineage>
</organism>
<dbReference type="InterPro" id="IPR050182">
    <property type="entry name" value="Cytochrome_P450_fam2"/>
</dbReference>
<evidence type="ECO:0000256" key="2">
    <source>
        <dbReference type="ARBA" id="ARBA00010617"/>
    </source>
</evidence>
<proteinExistence type="inferred from homology"/>
<dbReference type="GO" id="GO:0006805">
    <property type="term" value="P:xenobiotic metabolic process"/>
    <property type="evidence" value="ECO:0007669"/>
    <property type="project" value="TreeGrafter"/>
</dbReference>
<keyword evidence="4 8" id="KW-0560">Oxidoreductase</keyword>
<name>A0AAV4XA47_9ARAC</name>
<dbReference type="GO" id="GO:0006082">
    <property type="term" value="P:organic acid metabolic process"/>
    <property type="evidence" value="ECO:0007669"/>
    <property type="project" value="TreeGrafter"/>
</dbReference>